<accession>A0A0Q3VJ21</accession>
<dbReference type="AlphaFoldDB" id="A0A0Q3VJ21"/>
<name>A0A0Q3VJ21_9BACI</name>
<comment type="caution">
    <text evidence="1">The sequence shown here is derived from an EMBL/GenBank/DDBJ whole genome shotgun (WGS) entry which is preliminary data.</text>
</comment>
<reference evidence="1 2" key="1">
    <citation type="submission" date="2015-09" db="EMBL/GenBank/DDBJ databases">
        <title>Genome sequencing project for genomic taxonomy and phylogenomics of Bacillus-like bacteria.</title>
        <authorList>
            <person name="Liu B."/>
            <person name="Wang J."/>
            <person name="Zhu Y."/>
            <person name="Liu G."/>
            <person name="Chen Q."/>
            <person name="Chen Z."/>
            <person name="Lan J."/>
            <person name="Che J."/>
            <person name="Ge C."/>
            <person name="Shi H."/>
            <person name="Pan Z."/>
            <person name="Liu X."/>
        </authorList>
    </citation>
    <scope>NUCLEOTIDE SEQUENCE [LARGE SCALE GENOMIC DNA]</scope>
    <source>
        <strain evidence="1 2">FJAT-18043</strain>
    </source>
</reference>
<keyword evidence="2" id="KW-1185">Reference proteome</keyword>
<dbReference type="Proteomes" id="UP000050996">
    <property type="component" value="Unassembled WGS sequence"/>
</dbReference>
<dbReference type="RefSeq" id="WP_056686318.1">
    <property type="nucleotide sequence ID" value="NZ_LJIX01000006.1"/>
</dbReference>
<gene>
    <name evidence="1" type="ORF">AN957_23285</name>
</gene>
<organism evidence="1 2">
    <name type="scientific">Cytobacillus solani</name>
    <dbReference type="NCBI Taxonomy" id="1637975"/>
    <lineage>
        <taxon>Bacteria</taxon>
        <taxon>Bacillati</taxon>
        <taxon>Bacillota</taxon>
        <taxon>Bacilli</taxon>
        <taxon>Bacillales</taxon>
        <taxon>Bacillaceae</taxon>
        <taxon>Cytobacillus</taxon>
    </lineage>
</organism>
<sequence length="59" mass="6600">MTGKPLEAESGNWLLSIYKNINTEKKKGKDFTLDTKNEILRIRSAIPHMAVSKNVKIAG</sequence>
<evidence type="ECO:0000313" key="1">
    <source>
        <dbReference type="EMBL" id="KQL21202.1"/>
    </source>
</evidence>
<protein>
    <submittedName>
        <fullName evidence="1">Uncharacterized protein</fullName>
    </submittedName>
</protein>
<evidence type="ECO:0000313" key="2">
    <source>
        <dbReference type="Proteomes" id="UP000050996"/>
    </source>
</evidence>
<dbReference type="EMBL" id="LJIX01000006">
    <property type="protein sequence ID" value="KQL21202.1"/>
    <property type="molecule type" value="Genomic_DNA"/>
</dbReference>
<proteinExistence type="predicted"/>